<feature type="domain" description="SCP" evidence="2">
    <location>
        <begin position="152"/>
        <end position="278"/>
    </location>
</feature>
<dbReference type="OrthoDB" id="68195at2"/>
<dbReference type="InterPro" id="IPR014044">
    <property type="entry name" value="CAP_dom"/>
</dbReference>
<dbReference type="Pfam" id="PF00188">
    <property type="entry name" value="CAP"/>
    <property type="match status" value="1"/>
</dbReference>
<reference evidence="3 4" key="1">
    <citation type="submission" date="2019-03" db="EMBL/GenBank/DDBJ databases">
        <title>Ramlibacter rhizophilus CCTCC AB2015357, whole genome shotgun sequence.</title>
        <authorList>
            <person name="Zhang X."/>
            <person name="Feng G."/>
            <person name="Zhu H."/>
        </authorList>
    </citation>
    <scope>NUCLEOTIDE SEQUENCE [LARGE SCALE GENOMIC DNA]</scope>
    <source>
        <strain evidence="3 4">CCTCC AB2015357</strain>
    </source>
</reference>
<dbReference type="SUPFAM" id="SSF55797">
    <property type="entry name" value="PR-1-like"/>
    <property type="match status" value="1"/>
</dbReference>
<evidence type="ECO:0000313" key="3">
    <source>
        <dbReference type="EMBL" id="TFY96378.1"/>
    </source>
</evidence>
<gene>
    <name evidence="3" type="ORF">EZ242_20215</name>
</gene>
<protein>
    <submittedName>
        <fullName evidence="3">CAP domain-containing protein</fullName>
    </submittedName>
</protein>
<dbReference type="CDD" id="cd05379">
    <property type="entry name" value="CAP_bacterial"/>
    <property type="match status" value="1"/>
</dbReference>
<dbReference type="InterPro" id="IPR035940">
    <property type="entry name" value="CAP_sf"/>
</dbReference>
<dbReference type="RefSeq" id="WP_135287022.1">
    <property type="nucleotide sequence ID" value="NZ_SMLL01000009.1"/>
</dbReference>
<name>A0A4Z0BES5_9BURK</name>
<dbReference type="Proteomes" id="UP000297564">
    <property type="component" value="Unassembled WGS sequence"/>
</dbReference>
<keyword evidence="4" id="KW-1185">Reference proteome</keyword>
<dbReference type="Gene3D" id="3.40.33.10">
    <property type="entry name" value="CAP"/>
    <property type="match status" value="1"/>
</dbReference>
<proteinExistence type="predicted"/>
<keyword evidence="1" id="KW-0732">Signal</keyword>
<dbReference type="PANTHER" id="PTHR31157:SF1">
    <property type="entry name" value="SCP DOMAIN-CONTAINING PROTEIN"/>
    <property type="match status" value="1"/>
</dbReference>
<dbReference type="AlphaFoldDB" id="A0A4Z0BES5"/>
<feature type="chain" id="PRO_5021202080" evidence="1">
    <location>
        <begin position="24"/>
        <end position="284"/>
    </location>
</feature>
<evidence type="ECO:0000259" key="2">
    <source>
        <dbReference type="Pfam" id="PF00188"/>
    </source>
</evidence>
<dbReference type="EMBL" id="SMLL01000009">
    <property type="protein sequence ID" value="TFY96378.1"/>
    <property type="molecule type" value="Genomic_DNA"/>
</dbReference>
<sequence>MSSPRRLLPALLLTGSAFSSVLAQSPAPSLPDALSNARAQGCSGRQGVEQPFRQVPALADAARRIAQGASLESALSQAKYRATRSFQISLRGYGSAAAAVQAVRSRWCEALTNPELSDVGVYRRGDATWIVLADPFSPPEPGKAEEVARQVLELVNRARGQPRQCGDKPFGAAPALTLAPALHRAAELHSRDMARNSFMAHQGSDGSTVSDRVDRAGYDWRTVGENVAAGPETAEQVVQGWLQSPDHCANIMQPAFTEMGVAWATDRQSQAGIYWTQVLARPRS</sequence>
<organism evidence="3 4">
    <name type="scientific">Ramlibacter rhizophilus</name>
    <dbReference type="NCBI Taxonomy" id="1781167"/>
    <lineage>
        <taxon>Bacteria</taxon>
        <taxon>Pseudomonadati</taxon>
        <taxon>Pseudomonadota</taxon>
        <taxon>Betaproteobacteria</taxon>
        <taxon>Burkholderiales</taxon>
        <taxon>Comamonadaceae</taxon>
        <taxon>Ramlibacter</taxon>
    </lineage>
</organism>
<evidence type="ECO:0000256" key="1">
    <source>
        <dbReference type="SAM" id="SignalP"/>
    </source>
</evidence>
<accession>A0A4Z0BES5</accession>
<feature type="signal peptide" evidence="1">
    <location>
        <begin position="1"/>
        <end position="23"/>
    </location>
</feature>
<comment type="caution">
    <text evidence="3">The sequence shown here is derived from an EMBL/GenBank/DDBJ whole genome shotgun (WGS) entry which is preliminary data.</text>
</comment>
<evidence type="ECO:0000313" key="4">
    <source>
        <dbReference type="Proteomes" id="UP000297564"/>
    </source>
</evidence>
<dbReference type="PANTHER" id="PTHR31157">
    <property type="entry name" value="SCP DOMAIN-CONTAINING PROTEIN"/>
    <property type="match status" value="1"/>
</dbReference>